<dbReference type="AlphaFoldDB" id="A0A6C0EZN5"/>
<protein>
    <submittedName>
        <fullName evidence="1">Uncharacterized protein</fullName>
    </submittedName>
</protein>
<reference evidence="1" key="1">
    <citation type="journal article" date="2020" name="Nature">
        <title>Giant virus diversity and host interactions through global metagenomics.</title>
        <authorList>
            <person name="Schulz F."/>
            <person name="Roux S."/>
            <person name="Paez-Espino D."/>
            <person name="Jungbluth S."/>
            <person name="Walsh D.A."/>
            <person name="Denef V.J."/>
            <person name="McMahon K.D."/>
            <person name="Konstantinidis K.T."/>
            <person name="Eloe-Fadrosh E.A."/>
            <person name="Kyrpides N.C."/>
            <person name="Woyke T."/>
        </authorList>
    </citation>
    <scope>NUCLEOTIDE SEQUENCE</scope>
    <source>
        <strain evidence="1">GVMAG-M-3300009161-52</strain>
    </source>
</reference>
<dbReference type="EMBL" id="MN738997">
    <property type="protein sequence ID" value="QHT34252.1"/>
    <property type="molecule type" value="Genomic_DNA"/>
</dbReference>
<sequence>MYNIKKNKLSKKSKKKLKNKKYNKKSKNIYGGGNETLKVDKDINIGKNVFLSVLNFETCSKDEYDNFILLYNENKENLCIYRQTDKLTGEIKAEKTQDLYEFITEKLYFMFIKYLKYNIIYLYELIDSKKIILTFILIETKDLRKYNIITLILLCSNNIPNATKKIGDKTIGKYLLDYMYDEYYKVNNSPILFIGHPATPKLIPYYIMWKTPIMSPEFLDLTSGNLLYGNIEKISDETLEYYFRYELGIISSIMIELNIEELPTDLNLNEKKKYLFDKATKIQNDQSKEKIIQEINKIKLTSVKEIREILQKQNANPSSNPSSNPST</sequence>
<name>A0A6C0EZN5_9ZZZZ</name>
<organism evidence="1">
    <name type="scientific">viral metagenome</name>
    <dbReference type="NCBI Taxonomy" id="1070528"/>
    <lineage>
        <taxon>unclassified sequences</taxon>
        <taxon>metagenomes</taxon>
        <taxon>organismal metagenomes</taxon>
    </lineage>
</organism>
<accession>A0A6C0EZN5</accession>
<proteinExistence type="predicted"/>
<evidence type="ECO:0000313" key="1">
    <source>
        <dbReference type="EMBL" id="QHT34252.1"/>
    </source>
</evidence>